<organism evidence="2 3">
    <name type="scientific">Naegleria fowleri</name>
    <name type="common">Brain eating amoeba</name>
    <dbReference type="NCBI Taxonomy" id="5763"/>
    <lineage>
        <taxon>Eukaryota</taxon>
        <taxon>Discoba</taxon>
        <taxon>Heterolobosea</taxon>
        <taxon>Tetramitia</taxon>
        <taxon>Eutetramitia</taxon>
        <taxon>Vahlkampfiidae</taxon>
        <taxon>Naegleria</taxon>
    </lineage>
</organism>
<dbReference type="VEuPathDB" id="AmoebaDB:NfTy_027490"/>
<reference evidence="2 3" key="1">
    <citation type="journal article" date="2019" name="Sci. Rep.">
        <title>Nanopore sequencing improves the draft genome of the human pathogenic amoeba Naegleria fowleri.</title>
        <authorList>
            <person name="Liechti N."/>
            <person name="Schurch N."/>
            <person name="Bruggmann R."/>
            <person name="Wittwer M."/>
        </authorList>
    </citation>
    <scope>NUCLEOTIDE SEQUENCE [LARGE SCALE GENOMIC DNA]</scope>
    <source>
        <strain evidence="2 3">ATCC 30894</strain>
    </source>
</reference>
<accession>A0A6A5C0I4</accession>
<keyword evidence="1" id="KW-1133">Transmembrane helix</keyword>
<dbReference type="VEuPathDB" id="AmoebaDB:NF0129200"/>
<gene>
    <name evidence="2" type="ORF">FDP41_013635</name>
</gene>
<dbReference type="AlphaFoldDB" id="A0A6A5C0I4"/>
<dbReference type="RefSeq" id="XP_044565134.1">
    <property type="nucleotide sequence ID" value="XM_044704287.1"/>
</dbReference>
<feature type="transmembrane region" description="Helical" evidence="1">
    <location>
        <begin position="43"/>
        <end position="64"/>
    </location>
</feature>
<comment type="caution">
    <text evidence="2">The sequence shown here is derived from an EMBL/GenBank/DDBJ whole genome shotgun (WGS) entry which is preliminary data.</text>
</comment>
<dbReference type="GeneID" id="68120850"/>
<sequence>MVVFINVACECLLIASCLFSIRKIINSDPRNIFSTHYTPKNPLAFIILFASIAFAACLGIINYASLNAQLSSYHPIVSRYVASLILPLLLPLAVIQSIGYGPIQMTAALGQVVITALIAFIGVVIYNEQFNGIRSGLFSIPHAVEELLGVGSVIFCLLYAVYGYLTAGSSASAVRFKCLHMIYAVVAMIVADSVLKNQLLSGTDVRPFERVDLFHIIFSLAMIFLGNVAVGSF</sequence>
<proteinExistence type="predicted"/>
<dbReference type="VEuPathDB" id="AmoebaDB:FDP41_013635"/>
<dbReference type="OMA" id="NIFSTHY"/>
<keyword evidence="1" id="KW-0812">Transmembrane</keyword>
<protein>
    <submittedName>
        <fullName evidence="2">Uncharacterized protein</fullName>
    </submittedName>
</protein>
<feature type="transmembrane region" description="Helical" evidence="1">
    <location>
        <begin position="174"/>
        <end position="191"/>
    </location>
</feature>
<dbReference type="Proteomes" id="UP000444721">
    <property type="component" value="Unassembled WGS sequence"/>
</dbReference>
<evidence type="ECO:0000313" key="3">
    <source>
        <dbReference type="Proteomes" id="UP000444721"/>
    </source>
</evidence>
<keyword evidence="1" id="KW-0472">Membrane</keyword>
<evidence type="ECO:0000313" key="2">
    <source>
        <dbReference type="EMBL" id="KAF0980421.1"/>
    </source>
</evidence>
<feature type="transmembrane region" description="Helical" evidence="1">
    <location>
        <begin position="211"/>
        <end position="230"/>
    </location>
</feature>
<feature type="transmembrane region" description="Helical" evidence="1">
    <location>
        <begin position="76"/>
        <end position="95"/>
    </location>
</feature>
<dbReference type="OrthoDB" id="10323874at2759"/>
<feature type="transmembrane region" description="Helical" evidence="1">
    <location>
        <begin position="147"/>
        <end position="167"/>
    </location>
</feature>
<evidence type="ECO:0000256" key="1">
    <source>
        <dbReference type="SAM" id="Phobius"/>
    </source>
</evidence>
<dbReference type="EMBL" id="VFQX01000019">
    <property type="protein sequence ID" value="KAF0980421.1"/>
    <property type="molecule type" value="Genomic_DNA"/>
</dbReference>
<feature type="transmembrane region" description="Helical" evidence="1">
    <location>
        <begin position="107"/>
        <end position="127"/>
    </location>
</feature>
<name>A0A6A5C0I4_NAEFO</name>
<keyword evidence="3" id="KW-1185">Reference proteome</keyword>